<evidence type="ECO:0000313" key="3">
    <source>
        <dbReference type="Proteomes" id="UP000565441"/>
    </source>
</evidence>
<dbReference type="EMBL" id="JAACJP010000017">
    <property type="protein sequence ID" value="KAF5379155.1"/>
    <property type="molecule type" value="Genomic_DNA"/>
</dbReference>
<evidence type="ECO:0000313" key="2">
    <source>
        <dbReference type="EMBL" id="KAF5379155.1"/>
    </source>
</evidence>
<feature type="compositionally biased region" description="Basic and acidic residues" evidence="1">
    <location>
        <begin position="48"/>
        <end position="61"/>
    </location>
</feature>
<keyword evidence="3" id="KW-1185">Reference proteome</keyword>
<reference evidence="2 3" key="1">
    <citation type="journal article" date="2020" name="ISME J.">
        <title>Uncovering the hidden diversity of litter-decomposition mechanisms in mushroom-forming fungi.</title>
        <authorList>
            <person name="Floudas D."/>
            <person name="Bentzer J."/>
            <person name="Ahren D."/>
            <person name="Johansson T."/>
            <person name="Persson P."/>
            <person name="Tunlid A."/>
        </authorList>
    </citation>
    <scope>NUCLEOTIDE SEQUENCE [LARGE SCALE GENOMIC DNA]</scope>
    <source>
        <strain evidence="2 3">CBS 661.87</strain>
    </source>
</reference>
<protein>
    <submittedName>
        <fullName evidence="2">Uncharacterized protein</fullName>
    </submittedName>
</protein>
<evidence type="ECO:0000256" key="1">
    <source>
        <dbReference type="SAM" id="MobiDB-lite"/>
    </source>
</evidence>
<dbReference type="OrthoDB" id="8062037at2759"/>
<accession>A0A8H5H9X2</accession>
<feature type="region of interest" description="Disordered" evidence="1">
    <location>
        <begin position="359"/>
        <end position="479"/>
    </location>
</feature>
<feature type="compositionally biased region" description="Polar residues" evidence="1">
    <location>
        <begin position="690"/>
        <end position="710"/>
    </location>
</feature>
<proteinExistence type="predicted"/>
<feature type="compositionally biased region" description="Basic and acidic residues" evidence="1">
    <location>
        <begin position="189"/>
        <end position="209"/>
    </location>
</feature>
<name>A0A8H5H9X2_9AGAR</name>
<feature type="region of interest" description="Disordered" evidence="1">
    <location>
        <begin position="27"/>
        <end position="86"/>
    </location>
</feature>
<dbReference type="AlphaFoldDB" id="A0A8H5H9X2"/>
<comment type="caution">
    <text evidence="2">The sequence shown here is derived from an EMBL/GenBank/DDBJ whole genome shotgun (WGS) entry which is preliminary data.</text>
</comment>
<dbReference type="Proteomes" id="UP000565441">
    <property type="component" value="Unassembled WGS sequence"/>
</dbReference>
<feature type="region of interest" description="Disordered" evidence="1">
    <location>
        <begin position="688"/>
        <end position="711"/>
    </location>
</feature>
<feature type="compositionally biased region" description="Low complexity" evidence="1">
    <location>
        <begin position="360"/>
        <end position="371"/>
    </location>
</feature>
<sequence>MPSQRVTDAAHIAPYLTHAVSHHGQVTLVPPDNAGRVRQSKSNTRSRPRQERNARAEEDVRFNTGPRPLRNLIGNRGGRRPGRQDRARDIGYHDEAYPDYPPPSFLEAISSSSVPNIYSSNSTLVTVSQPISPAISTIHSPAPPLPTSSSPAFSQTFPRSSPRGPAAEDVDSDASSLEIIDLESLQSQPEERFQSSASRLEEGTKRDCNCRGVESASSEARGRTKSRAILDSDPEDTPGLPESPKDTPKRRHLSLSPLRTFFPYRPMAIHDRAFTAHPSPNSSPYSSRTSLPFLSTTSLKMSMSTTSFASSVKGESLFSRRLLSFKGKERATSKESLDAWEFVDSEPSPSLMSAVDSMDTLPAPTLTSSPTRSQSFTYGTPVTIGQPIEPNTALSNQGRTTSPHPLSLRDRKAPPVPIVNRPRRRAPPPPPPPMEIPLAPQGPVLTSVRTRKPPPPPPTKKKPQAIGTSPLGHDSWRQSSIEVEPESNSILERALSTPLPLTPVDVLYVNGPFTPTSSSSEIILVPTHPPPTTEPTNLITAPVVNGRGSDRHVPGSQGLPVSADHRDQPCGSLGAETLPRTNPVDEASPNAHRHYPGRPLPRPPGTTRPLLESTYAGLEGSHTVTGTSIGLNCPEGLLIDLEDDSIVENPISNPPTARIGEATNFTTQSYAASSTSSVFLSGSIEDAPAPTQQEASSEVTPPAQTSSSAPFSEITDLDVLVSRIGDAEDLQDGSNYDVYFFTNFL</sequence>
<feature type="region of interest" description="Disordered" evidence="1">
    <location>
        <begin position="137"/>
        <end position="254"/>
    </location>
</feature>
<gene>
    <name evidence="2" type="ORF">D9615_006067</name>
</gene>
<feature type="region of interest" description="Disordered" evidence="1">
    <location>
        <begin position="550"/>
        <end position="611"/>
    </location>
</feature>
<feature type="compositionally biased region" description="Polar residues" evidence="1">
    <location>
        <begin position="392"/>
        <end position="404"/>
    </location>
</feature>
<organism evidence="2 3">
    <name type="scientific">Tricholomella constricta</name>
    <dbReference type="NCBI Taxonomy" id="117010"/>
    <lineage>
        <taxon>Eukaryota</taxon>
        <taxon>Fungi</taxon>
        <taxon>Dikarya</taxon>
        <taxon>Basidiomycota</taxon>
        <taxon>Agaricomycotina</taxon>
        <taxon>Agaricomycetes</taxon>
        <taxon>Agaricomycetidae</taxon>
        <taxon>Agaricales</taxon>
        <taxon>Tricholomatineae</taxon>
        <taxon>Lyophyllaceae</taxon>
        <taxon>Tricholomella</taxon>
    </lineage>
</organism>